<organism evidence="2 3">
    <name type="scientific">Cryptococcus deneoformans (strain JEC21 / ATCC MYA-565)</name>
    <name type="common">Cryptococcus neoformans var. neoformans serotype D</name>
    <dbReference type="NCBI Taxonomy" id="214684"/>
    <lineage>
        <taxon>Eukaryota</taxon>
        <taxon>Fungi</taxon>
        <taxon>Dikarya</taxon>
        <taxon>Basidiomycota</taxon>
        <taxon>Agaricomycotina</taxon>
        <taxon>Tremellomycetes</taxon>
        <taxon>Tremellales</taxon>
        <taxon>Cryptococcaceae</taxon>
        <taxon>Cryptococcus</taxon>
        <taxon>Cryptococcus neoformans species complex</taxon>
    </lineage>
</organism>
<feature type="compositionally biased region" description="Polar residues" evidence="1">
    <location>
        <begin position="487"/>
        <end position="503"/>
    </location>
</feature>
<feature type="region of interest" description="Disordered" evidence="1">
    <location>
        <begin position="162"/>
        <end position="189"/>
    </location>
</feature>
<dbReference type="VEuPathDB" id="FungiDB:CNH01275"/>
<proteinExistence type="predicted"/>
<sequence length="531" mass="57177">MNQHYNPHISSSRRSSRQSLESDRSTHSVATTPPFELSMGLPPNPAAWRNRSHSAASSAGEIEPPTSASMGGRVSYRDETVPRISRLYASSSNGSTPRTGFVSPTSPDSMELSTGSLLSGPSPLLTRRSTGKSGLSIRSLEQSRNASSVALTRINTALTGESSFLDHSSDGEKNGKERTKQGRMRQRVSRTFTRVSRWSALALFISKRDSQSNASQKSAISYPISPANTSMLPSSMSADDAASVIIPDRSFPYETKYDIVPPAEFEGNTSQVDLAFPRPNLVSEQSNAVLWRLEEDKDEQTVPTGTSQSVRMYHEPSRRLFRLQEALAKMTGGTTGTGVETTDLPGPSAKAGLSRSPPAQQRPVSINSMDTEVTEIVDNESSDDEAPSFKPKVAAYPSSRGILLGTSSEARLSPISGNIPIEFEGVKLNLRMDDDGKTSSGSEDMGRQSKELTTSGASANLDITLGNASGDTLGNLGILDSVNNSDENQTLQTRGVSSTSTTLGERRGRIPERLNFVTDADQIPDKQHLSR</sequence>
<dbReference type="RefSeq" id="XP_024514615.1">
    <property type="nucleotide sequence ID" value="XM_024658700.1"/>
</dbReference>
<feature type="region of interest" description="Disordered" evidence="1">
    <location>
        <begin position="433"/>
        <end position="455"/>
    </location>
</feature>
<feature type="compositionally biased region" description="Low complexity" evidence="1">
    <location>
        <begin position="10"/>
        <end position="19"/>
    </location>
</feature>
<feature type="compositionally biased region" description="Basic and acidic residues" evidence="1">
    <location>
        <begin position="167"/>
        <end position="180"/>
    </location>
</feature>
<dbReference type="GeneID" id="36392989"/>
<evidence type="ECO:0000256" key="1">
    <source>
        <dbReference type="SAM" id="MobiDB-lite"/>
    </source>
</evidence>
<name>A0A0S2M5X4_CRYD1</name>
<feature type="compositionally biased region" description="Low complexity" evidence="1">
    <location>
        <begin position="112"/>
        <end position="128"/>
    </location>
</feature>
<evidence type="ECO:0000313" key="3">
    <source>
        <dbReference type="Proteomes" id="UP000002149"/>
    </source>
</evidence>
<evidence type="ECO:0000313" key="2">
    <source>
        <dbReference type="EMBL" id="ALO69536.1"/>
    </source>
</evidence>
<feature type="region of interest" description="Disordered" evidence="1">
    <location>
        <begin position="487"/>
        <end position="508"/>
    </location>
</feature>
<dbReference type="Proteomes" id="UP000002149">
    <property type="component" value="Chromosome 8"/>
</dbReference>
<protein>
    <submittedName>
        <fullName evidence="2">Uncharacterized protein</fullName>
    </submittedName>
</protein>
<dbReference type="AlphaFoldDB" id="A0A0S2M5X4"/>
<feature type="region of interest" description="Disordered" evidence="1">
    <location>
        <begin position="1"/>
        <end position="142"/>
    </location>
</feature>
<keyword evidence="3" id="KW-1185">Reference proteome</keyword>
<feature type="compositionally biased region" description="Polar residues" evidence="1">
    <location>
        <begin position="88"/>
        <end position="108"/>
    </location>
</feature>
<dbReference type="OrthoDB" id="10457031at2759"/>
<dbReference type="KEGG" id="cne:CNH01275"/>
<reference evidence="2 3" key="1">
    <citation type="journal article" date="2005" name="Science">
        <title>The genome of the basidiomycetous yeast and human pathogen Cryptococcus neoformans.</title>
        <authorList>
            <person name="Loftus B.J."/>
            <person name="Fung E."/>
            <person name="Roncaglia P."/>
            <person name="Rowley D."/>
            <person name="Amedeo P."/>
            <person name="Bruno D."/>
            <person name="Vamathevan J."/>
            <person name="Miranda M."/>
            <person name="Anderson I.J."/>
            <person name="Fraser J.A."/>
            <person name="Allen J.E."/>
            <person name="Bosdet I.E."/>
            <person name="Brent M.R."/>
            <person name="Chiu R."/>
            <person name="Doering T.L."/>
            <person name="Donlin M.J."/>
            <person name="D'Souza C.A."/>
            <person name="Fox D.S."/>
            <person name="Grinberg V."/>
            <person name="Fu J."/>
            <person name="Fukushima M."/>
            <person name="Haas B.J."/>
            <person name="Huang J.C."/>
            <person name="Janbon G."/>
            <person name="Jones S.J."/>
            <person name="Koo H.L."/>
            <person name="Krzywinski M.I."/>
            <person name="Kwon-Chung J.K."/>
            <person name="Lengeler K.B."/>
            <person name="Maiti R."/>
            <person name="Marra M.A."/>
            <person name="Marra R.E."/>
            <person name="Mathewson C.A."/>
            <person name="Mitchell T.G."/>
            <person name="Pertea M."/>
            <person name="Riggs F.R."/>
            <person name="Salzberg S.L."/>
            <person name="Schein J.E."/>
            <person name="Shvartsbeyn A."/>
            <person name="Shin H."/>
            <person name="Shumway M."/>
            <person name="Specht C.A."/>
            <person name="Suh B.B."/>
            <person name="Tenney A."/>
            <person name="Utterback T.R."/>
            <person name="Wickes B.L."/>
            <person name="Wortman J.R."/>
            <person name="Wye N.H."/>
            <person name="Kronstad J.W."/>
            <person name="Lodge J.K."/>
            <person name="Heitman J."/>
            <person name="Davis R.W."/>
            <person name="Fraser C.M."/>
            <person name="Hyman R.W."/>
        </authorList>
    </citation>
    <scope>NUCLEOTIDE SEQUENCE [LARGE SCALE GENOMIC DNA]</scope>
    <source>
        <strain evidence="3">JEC21 / ATCC MYA-565</strain>
    </source>
</reference>
<gene>
    <name evidence="2" type="ordered locus">CNH01275</name>
</gene>
<dbReference type="InParanoid" id="A0A0S2M5X4"/>
<dbReference type="EMBL" id="AE017348">
    <property type="protein sequence ID" value="ALO69536.1"/>
    <property type="molecule type" value="Genomic_DNA"/>
</dbReference>
<feature type="region of interest" description="Disordered" evidence="1">
    <location>
        <begin position="332"/>
        <end position="363"/>
    </location>
</feature>
<accession>A0A0S2M5X4</accession>
<dbReference type="PaxDb" id="214684-A0A0S2M5X4"/>